<evidence type="ECO:0000256" key="5">
    <source>
        <dbReference type="ARBA" id="ARBA00023128"/>
    </source>
</evidence>
<evidence type="ECO:0000256" key="2">
    <source>
        <dbReference type="ARBA" id="ARBA00005543"/>
    </source>
</evidence>
<evidence type="ECO:0000313" key="8">
    <source>
        <dbReference type="EMBL" id="KAG0664115.1"/>
    </source>
</evidence>
<reference evidence="8 9" key="1">
    <citation type="submission" date="2020-11" db="EMBL/GenBank/DDBJ databases">
        <title>Kefir isolates.</title>
        <authorList>
            <person name="Marcisauskas S."/>
            <person name="Kim Y."/>
            <person name="Blasche S."/>
        </authorList>
    </citation>
    <scope>NUCLEOTIDE SEQUENCE [LARGE SCALE GENOMIC DNA]</scope>
    <source>
        <strain evidence="8 9">OG2</strain>
    </source>
</reference>
<dbReference type="Proteomes" id="UP000750334">
    <property type="component" value="Unassembled WGS sequence"/>
</dbReference>
<keyword evidence="5" id="KW-0496">Mitochondrion</keyword>
<dbReference type="AlphaFoldDB" id="A0A9P6W501"/>
<name>A0A9P6W501_MAUEX</name>
<protein>
    <recommendedName>
        <fullName evidence="3">Altered inheritance of mitochondria protein 9, mitochondrial</fullName>
    </recommendedName>
    <alternativeName>
        <fullName evidence="6">Found in mitochondrial proteome protein 29</fullName>
    </alternativeName>
</protein>
<evidence type="ECO:0000256" key="1">
    <source>
        <dbReference type="ARBA" id="ARBA00004173"/>
    </source>
</evidence>
<feature type="region of interest" description="Disordered" evidence="7">
    <location>
        <begin position="622"/>
        <end position="645"/>
    </location>
</feature>
<dbReference type="OrthoDB" id="2968323at2759"/>
<evidence type="ECO:0000313" key="9">
    <source>
        <dbReference type="Proteomes" id="UP000750334"/>
    </source>
</evidence>
<evidence type="ECO:0000256" key="6">
    <source>
        <dbReference type="ARBA" id="ARBA00031849"/>
    </source>
</evidence>
<dbReference type="SUPFAM" id="SSF56112">
    <property type="entry name" value="Protein kinase-like (PK-like)"/>
    <property type="match status" value="1"/>
</dbReference>
<evidence type="ECO:0000256" key="7">
    <source>
        <dbReference type="SAM" id="MobiDB-lite"/>
    </source>
</evidence>
<gene>
    <name evidence="8" type="primary">AIM9</name>
    <name evidence="8" type="ORF">C6P45_000695</name>
</gene>
<accession>A0A9P6W501</accession>
<dbReference type="InterPro" id="IPR051035">
    <property type="entry name" value="Mito_inheritance_9"/>
</dbReference>
<proteinExistence type="inferred from homology"/>
<evidence type="ECO:0000256" key="3">
    <source>
        <dbReference type="ARBA" id="ARBA00016197"/>
    </source>
</evidence>
<organism evidence="8 9">
    <name type="scientific">Maudiozyma exigua</name>
    <name type="common">Yeast</name>
    <name type="synonym">Kazachstania exigua</name>
    <dbReference type="NCBI Taxonomy" id="34358"/>
    <lineage>
        <taxon>Eukaryota</taxon>
        <taxon>Fungi</taxon>
        <taxon>Dikarya</taxon>
        <taxon>Ascomycota</taxon>
        <taxon>Saccharomycotina</taxon>
        <taxon>Saccharomycetes</taxon>
        <taxon>Saccharomycetales</taxon>
        <taxon>Saccharomycetaceae</taxon>
        <taxon>Maudiozyma</taxon>
    </lineage>
</organism>
<dbReference type="EMBL" id="PUHR01000124">
    <property type="protein sequence ID" value="KAG0664115.1"/>
    <property type="molecule type" value="Genomic_DNA"/>
</dbReference>
<dbReference type="PANTHER" id="PTHR36091">
    <property type="entry name" value="ALTERED INHERITANCE OF MITOCHONDRIA PROTEIN 9, MITOCHONDRIAL"/>
    <property type="match status" value="1"/>
</dbReference>
<comment type="subcellular location">
    <subcellularLocation>
        <location evidence="1">Mitochondrion</location>
    </subcellularLocation>
</comment>
<comment type="similarity">
    <text evidence="2">Belongs to the AIM9 family.</text>
</comment>
<evidence type="ECO:0000256" key="4">
    <source>
        <dbReference type="ARBA" id="ARBA00022946"/>
    </source>
</evidence>
<dbReference type="PANTHER" id="PTHR36091:SF1">
    <property type="entry name" value="ALTERED INHERITANCE OF MITOCHONDRIA PROTEIN 9, MITOCHONDRIAL"/>
    <property type="match status" value="1"/>
</dbReference>
<sequence length="645" mass="73988">MLRYTTTRITRGLLRKNTNRLIKNYGAPSIAIGTLKSIQSARFISNEPTKTFTKLSNTSDEQRNQIFNYTWGSWLKNDKLEKEKRTTKFSIEGLNKVINNLYLQSKENSKVDAESLKSIRSNKDSTISLPNNINIKNLDVLNANEKQVQIKTISSFHEGKHHRIYKVDTNLPEKSLVLRIPYNIDPSKTISNRIKSEVATMDYVFTKLGIKTPNVYMYSTDSFNPVGAPFILEEYIDGELLMRQWDPLCEDEADNRPPEKLKKVINIVADFHGKLNTVQFNTVGSIYFKEDVDAKILNNKATEIIDDKWVIGPVMERSFWRKKNGIKGEVDTYLGPWKGKGGSVSKIIENLGSVEHENAKGRASLIEAGSSSEVDKKDIVNEQVSTFDRLTKIAPYLFNLTPENNDNVPNLEDLLKPSLYDPDLDPMNIIVSKKDGTPYLLDFEGSVVKPFILQSSPRFVEYDGPKIYNIKEEIPDFDKLSENEKVQCQFIYKRTRNQYLWENALNERHPNLIVSMAPPMKLLRSPYAAANERKTDEDYLLIDENLLQLRQIWDELFKNKLVSEEKFPLEYTEEEIKKHADDLARLQEKLVTTPFAATQGWIPQDMFDNLIKSGLLIKGENGDFSFKPVPESAEAENDDSKKEDK</sequence>
<dbReference type="InterPro" id="IPR011009">
    <property type="entry name" value="Kinase-like_dom_sf"/>
</dbReference>
<keyword evidence="4" id="KW-0809">Transit peptide</keyword>
<keyword evidence="9" id="KW-1185">Reference proteome</keyword>
<dbReference type="GO" id="GO:0005739">
    <property type="term" value="C:mitochondrion"/>
    <property type="evidence" value="ECO:0007669"/>
    <property type="project" value="UniProtKB-SubCell"/>
</dbReference>
<comment type="caution">
    <text evidence="8">The sequence shown here is derived from an EMBL/GenBank/DDBJ whole genome shotgun (WGS) entry which is preliminary data.</text>
</comment>